<name>A0A1C3IZA2_9VIBR</name>
<dbReference type="Proteomes" id="UP000092876">
    <property type="component" value="Unassembled WGS sequence"/>
</dbReference>
<dbReference type="Gene3D" id="3.40.50.300">
    <property type="entry name" value="P-loop containing nucleotide triphosphate hydrolases"/>
    <property type="match status" value="1"/>
</dbReference>
<organism evidence="3 4">
    <name type="scientific">Vibrio atlanticus</name>
    <dbReference type="NCBI Taxonomy" id="693153"/>
    <lineage>
        <taxon>Bacteria</taxon>
        <taxon>Pseudomonadati</taxon>
        <taxon>Pseudomonadota</taxon>
        <taxon>Gammaproteobacteria</taxon>
        <taxon>Vibrionales</taxon>
        <taxon>Vibrionaceae</taxon>
        <taxon>Vibrio</taxon>
    </lineage>
</organism>
<reference evidence="4" key="1">
    <citation type="submission" date="2016-06" db="EMBL/GenBank/DDBJ databases">
        <authorList>
            <person name="Rodrigo-Torres Lidia"/>
            <person name="Arahal R.David."/>
        </authorList>
    </citation>
    <scope>NUCLEOTIDE SEQUENCE [LARGE SCALE GENOMIC DNA]</scope>
    <source>
        <strain evidence="4">CECT 7223</strain>
    </source>
</reference>
<dbReference type="SUPFAM" id="SSF52540">
    <property type="entry name" value="P-loop containing nucleoside triphosphate hydrolases"/>
    <property type="match status" value="1"/>
</dbReference>
<feature type="domain" description="Rad50/SbcC-type AAA" evidence="2">
    <location>
        <begin position="15"/>
        <end position="247"/>
    </location>
</feature>
<feature type="coiled-coil region" evidence="1">
    <location>
        <begin position="323"/>
        <end position="390"/>
    </location>
</feature>
<gene>
    <name evidence="3" type="ORF">VAT7223_03319</name>
</gene>
<proteinExistence type="predicted"/>
<evidence type="ECO:0000256" key="1">
    <source>
        <dbReference type="SAM" id="Coils"/>
    </source>
</evidence>
<dbReference type="EMBL" id="FLQP01000050">
    <property type="protein sequence ID" value="SBS66711.1"/>
    <property type="molecule type" value="Genomic_DNA"/>
</dbReference>
<dbReference type="InterPro" id="IPR027417">
    <property type="entry name" value="P-loop_NTPase"/>
</dbReference>
<sequence>MKSIYFKSVHILSLRDKKGFFFEFSPDINIITGENDTGKSSFIKSLYHTLGADVRLDKKWKDDNFISKVVICVNDRDYAFVRHEKRISIFDITEGQKHLVTSNSRTDIALAVRDIFDFNLELVTKSNLVQGQAQPASLYLPFYIDQDSGWGKILDSFSSLAMYKDWQKNILNFHTGVKPKEYYKLQGKINLIDIDLEEIRATLKALEAAKKRFEESFGRVLFDVDVEYYEELLERFLRKCQDLHQEETEYRIKLIEVLSLRDELVAEIEESKRQLDENNIDSLSPSAGLEAKYAVLENRDKLLQIVPELYEQKSVYDEKITSIKEDLKNAQKLSSELKGMLQEVKEHLTLQDVIKSQASKQVEFTFDEQINELLQKIGELDVARTELSEEIAKFDDKKRSKEINDKFKESLKLAQTELGIKDPKVGTILQYGPISKSETGSRAPRAILAYHYALLKTIEDKSTNPMLPVVIDSPKQQDPDPHTAKKLFDLCIDGLSTNSQLIIGSVSFEKATDEFKTLTMIEKYSLLKTNLYDEAYQQIMPLYQQAVLS</sequence>
<evidence type="ECO:0000259" key="2">
    <source>
        <dbReference type="Pfam" id="PF13476"/>
    </source>
</evidence>
<evidence type="ECO:0000313" key="4">
    <source>
        <dbReference type="Proteomes" id="UP000092876"/>
    </source>
</evidence>
<accession>A0A1C3IZA2</accession>
<dbReference type="InterPro" id="IPR038729">
    <property type="entry name" value="Rad50/SbcC_AAA"/>
</dbReference>
<dbReference type="GeneID" id="94234451"/>
<protein>
    <recommendedName>
        <fullName evidence="2">Rad50/SbcC-type AAA domain-containing protein</fullName>
    </recommendedName>
</protein>
<keyword evidence="1" id="KW-0175">Coiled coil</keyword>
<dbReference type="RefSeq" id="WP_017084388.1">
    <property type="nucleotide sequence ID" value="NZ_AP025460.1"/>
</dbReference>
<dbReference type="Pfam" id="PF13476">
    <property type="entry name" value="AAA_23"/>
    <property type="match status" value="1"/>
</dbReference>
<dbReference type="AlphaFoldDB" id="A0A1C3IZA2"/>
<feature type="coiled-coil region" evidence="1">
    <location>
        <begin position="189"/>
        <end position="281"/>
    </location>
</feature>
<evidence type="ECO:0000313" key="3">
    <source>
        <dbReference type="EMBL" id="SBS66711.1"/>
    </source>
</evidence>